<reference evidence="3 4" key="1">
    <citation type="submission" date="2016-10" db="EMBL/GenBank/DDBJ databases">
        <authorList>
            <person name="de Groot N.N."/>
        </authorList>
    </citation>
    <scope>NUCLEOTIDE SEQUENCE [LARGE SCALE GENOMIC DNA]</scope>
    <source>
        <strain evidence="3 4">CGMCC 4.2022</strain>
    </source>
</reference>
<dbReference type="EMBL" id="FNIE01000001">
    <property type="protein sequence ID" value="SDM79975.1"/>
    <property type="molecule type" value="Genomic_DNA"/>
</dbReference>
<evidence type="ECO:0000256" key="1">
    <source>
        <dbReference type="SAM" id="MobiDB-lite"/>
    </source>
</evidence>
<protein>
    <submittedName>
        <fullName evidence="3">Uncharacterized protein</fullName>
    </submittedName>
</protein>
<feature type="signal peptide" evidence="2">
    <location>
        <begin position="1"/>
        <end position="18"/>
    </location>
</feature>
<dbReference type="Proteomes" id="UP000199341">
    <property type="component" value="Unassembled WGS sequence"/>
</dbReference>
<name>A0A1G9W7H4_9ACTN</name>
<feature type="compositionally biased region" description="Polar residues" evidence="1">
    <location>
        <begin position="51"/>
        <end position="70"/>
    </location>
</feature>
<gene>
    <name evidence="3" type="ORF">SAMN05216259_101526</name>
</gene>
<feature type="chain" id="PRO_5038945190" evidence="2">
    <location>
        <begin position="19"/>
        <end position="70"/>
    </location>
</feature>
<feature type="compositionally biased region" description="Low complexity" evidence="1">
    <location>
        <begin position="40"/>
        <end position="50"/>
    </location>
</feature>
<proteinExistence type="predicted"/>
<sequence length="70" mass="7100">MRAARGWAFWTLAWPLLAVGRAAPPGRAFGAAEPRGTAARPDAAVAPAAVTHSTDVHISTSNPSSAASYG</sequence>
<evidence type="ECO:0000256" key="2">
    <source>
        <dbReference type="SAM" id="SignalP"/>
    </source>
</evidence>
<evidence type="ECO:0000313" key="3">
    <source>
        <dbReference type="EMBL" id="SDM79975.1"/>
    </source>
</evidence>
<accession>A0A1G9W7H4</accession>
<evidence type="ECO:0000313" key="4">
    <source>
        <dbReference type="Proteomes" id="UP000199341"/>
    </source>
</evidence>
<keyword evidence="4" id="KW-1185">Reference proteome</keyword>
<dbReference type="AlphaFoldDB" id="A0A1G9W7H4"/>
<organism evidence="3 4">
    <name type="scientific">Actinacidiphila guanduensis</name>
    <dbReference type="NCBI Taxonomy" id="310781"/>
    <lineage>
        <taxon>Bacteria</taxon>
        <taxon>Bacillati</taxon>
        <taxon>Actinomycetota</taxon>
        <taxon>Actinomycetes</taxon>
        <taxon>Kitasatosporales</taxon>
        <taxon>Streptomycetaceae</taxon>
        <taxon>Actinacidiphila</taxon>
    </lineage>
</organism>
<keyword evidence="2" id="KW-0732">Signal</keyword>
<feature type="region of interest" description="Disordered" evidence="1">
    <location>
        <begin position="40"/>
        <end position="70"/>
    </location>
</feature>